<protein>
    <submittedName>
        <fullName evidence="2">ThiF family adenylyltransferase</fullName>
    </submittedName>
</protein>
<organism evidence="2 3">
    <name type="scientific">Allofrancisella frigidaquae</name>
    <dbReference type="NCBI Taxonomy" id="1085644"/>
    <lineage>
        <taxon>Bacteria</taxon>
        <taxon>Pseudomonadati</taxon>
        <taxon>Pseudomonadota</taxon>
        <taxon>Gammaproteobacteria</taxon>
        <taxon>Thiotrichales</taxon>
        <taxon>Francisellaceae</taxon>
        <taxon>Allofrancisella</taxon>
    </lineage>
</organism>
<dbReference type="InterPro" id="IPR035985">
    <property type="entry name" value="Ubiquitin-activating_enz"/>
</dbReference>
<accession>A0A6M3HTY7</accession>
<dbReference type="PANTHER" id="PTHR43267">
    <property type="entry name" value="TRNA THREONYLCARBAMOYLADENOSINE DEHYDRATASE"/>
    <property type="match status" value="1"/>
</dbReference>
<dbReference type="AlphaFoldDB" id="A0A6M3HTY7"/>
<dbReference type="GO" id="GO:0061503">
    <property type="term" value="F:tRNA threonylcarbamoyladenosine dehydratase"/>
    <property type="evidence" value="ECO:0007669"/>
    <property type="project" value="TreeGrafter"/>
</dbReference>
<evidence type="ECO:0000313" key="3">
    <source>
        <dbReference type="Proteomes" id="UP000503320"/>
    </source>
</evidence>
<dbReference type="InterPro" id="IPR000594">
    <property type="entry name" value="ThiF_NAD_FAD-bd"/>
</dbReference>
<dbReference type="Gene3D" id="3.40.50.720">
    <property type="entry name" value="NAD(P)-binding Rossmann-like Domain"/>
    <property type="match status" value="1"/>
</dbReference>
<reference evidence="2 3" key="1">
    <citation type="submission" date="2019-03" db="EMBL/GenBank/DDBJ databases">
        <title>Complete Genome Sequence of Allofrancisella frigidaquae Strain SYSU 10HL1970 Isolated from Water-Cooling Systems in China.</title>
        <authorList>
            <person name="Ohrman C."/>
            <person name="Uneklint I."/>
            <person name="Sjodin A."/>
        </authorList>
    </citation>
    <scope>NUCLEOTIDE SEQUENCE [LARGE SCALE GENOMIC DNA]</scope>
    <source>
        <strain evidence="2 3">SYSU 10HL1970</strain>
    </source>
</reference>
<dbReference type="GO" id="GO:0008641">
    <property type="term" value="F:ubiquitin-like modifier activating enzyme activity"/>
    <property type="evidence" value="ECO:0007669"/>
    <property type="project" value="InterPro"/>
</dbReference>
<keyword evidence="2" id="KW-0548">Nucleotidyltransferase</keyword>
<dbReference type="EMBL" id="CP038017">
    <property type="protein sequence ID" value="QIV94619.1"/>
    <property type="molecule type" value="Genomic_DNA"/>
</dbReference>
<evidence type="ECO:0000313" key="2">
    <source>
        <dbReference type="EMBL" id="QIV94619.1"/>
    </source>
</evidence>
<dbReference type="KEGG" id="afri:E3E15_04285"/>
<evidence type="ECO:0000259" key="1">
    <source>
        <dbReference type="Pfam" id="PF00899"/>
    </source>
</evidence>
<dbReference type="Proteomes" id="UP000503320">
    <property type="component" value="Chromosome"/>
</dbReference>
<name>A0A6M3HTY7_9GAMM</name>
<dbReference type="RefSeq" id="WP_172106720.1">
    <property type="nucleotide sequence ID" value="NZ_CP038017.1"/>
</dbReference>
<dbReference type="PANTHER" id="PTHR43267:SF1">
    <property type="entry name" value="TRNA THREONYLCARBAMOYLADENOSINE DEHYDRATASE"/>
    <property type="match status" value="1"/>
</dbReference>
<gene>
    <name evidence="2" type="ORF">E3E15_04285</name>
</gene>
<dbReference type="InterPro" id="IPR045886">
    <property type="entry name" value="ThiF/MoeB/HesA"/>
</dbReference>
<dbReference type="GO" id="GO:0061504">
    <property type="term" value="P:cyclic threonylcarbamoyladenosine biosynthetic process"/>
    <property type="evidence" value="ECO:0007669"/>
    <property type="project" value="TreeGrafter"/>
</dbReference>
<keyword evidence="3" id="KW-1185">Reference proteome</keyword>
<feature type="domain" description="THIF-type NAD/FAD binding fold" evidence="1">
    <location>
        <begin position="9"/>
        <end position="270"/>
    </location>
</feature>
<sequence>MENIEKQIYARNIGVITDHEQAKLKNSKVTVIGAGGVGGITLISLARMGFGNIQVIDGDEFEYSNINRQMLSGVSRIGKNKAQCAKETILDINPNIHVSIRQEMMTEDNIEEIIIGSDLVIDATDNLVSRVIIHRAAQKLKIHSIWIAVTPPFRGGVMVFSDRTPAYELVLNHPSYGKKLTEEIKKEISAIKDRRAKISVEHGALADWADSYINGNAPWAVICPVANIVGICASFEAFKIILNRKTLKPVYAPNLLKIDMAKTTMIEEITPENGTWDNAEL</sequence>
<proteinExistence type="predicted"/>
<dbReference type="SUPFAM" id="SSF69572">
    <property type="entry name" value="Activating enzymes of the ubiquitin-like proteins"/>
    <property type="match status" value="1"/>
</dbReference>
<dbReference type="Pfam" id="PF00899">
    <property type="entry name" value="ThiF"/>
    <property type="match status" value="1"/>
</dbReference>
<dbReference type="GO" id="GO:0016779">
    <property type="term" value="F:nucleotidyltransferase activity"/>
    <property type="evidence" value="ECO:0007669"/>
    <property type="project" value="UniProtKB-KW"/>
</dbReference>
<keyword evidence="2" id="KW-0808">Transferase</keyword>